<accession>A0A2W5QV78</accession>
<organism evidence="2 3">
    <name type="scientific">Sphingomonas taxi</name>
    <dbReference type="NCBI Taxonomy" id="1549858"/>
    <lineage>
        <taxon>Bacteria</taxon>
        <taxon>Pseudomonadati</taxon>
        <taxon>Pseudomonadota</taxon>
        <taxon>Alphaproteobacteria</taxon>
        <taxon>Sphingomonadales</taxon>
        <taxon>Sphingomonadaceae</taxon>
        <taxon>Sphingomonas</taxon>
    </lineage>
</organism>
<proteinExistence type="predicted"/>
<reference evidence="2 3" key="1">
    <citation type="submission" date="2017-08" db="EMBL/GenBank/DDBJ databases">
        <title>Infants hospitalized years apart are colonized by the same room-sourced microbial strains.</title>
        <authorList>
            <person name="Brooks B."/>
            <person name="Olm M.R."/>
            <person name="Firek B.A."/>
            <person name="Baker R."/>
            <person name="Thomas B.C."/>
            <person name="Morowitz M.J."/>
            <person name="Banfield J.F."/>
        </authorList>
    </citation>
    <scope>NUCLEOTIDE SEQUENCE [LARGE SCALE GENOMIC DNA]</scope>
    <source>
        <strain evidence="2">S2_005_001_R1_22</strain>
    </source>
</reference>
<comment type="caution">
    <text evidence="2">The sequence shown here is derived from an EMBL/GenBank/DDBJ whole genome shotgun (WGS) entry which is preliminary data.</text>
</comment>
<keyword evidence="1" id="KW-0472">Membrane</keyword>
<evidence type="ECO:0000313" key="3">
    <source>
        <dbReference type="Proteomes" id="UP000249229"/>
    </source>
</evidence>
<feature type="transmembrane region" description="Helical" evidence="1">
    <location>
        <begin position="29"/>
        <end position="48"/>
    </location>
</feature>
<dbReference type="Proteomes" id="UP000249229">
    <property type="component" value="Unassembled WGS sequence"/>
</dbReference>
<gene>
    <name evidence="2" type="ORF">DI544_04600</name>
</gene>
<keyword evidence="1" id="KW-0812">Transmembrane</keyword>
<evidence type="ECO:0000313" key="2">
    <source>
        <dbReference type="EMBL" id="PZQ61897.1"/>
    </source>
</evidence>
<sequence>MQRFLARVSPVRATRDLRFFLQTRERYEWSFFALAIAVTTVVMWAFFYDSYAEKEYRPNIIYFQQWKLDRTDAEIIAQQKIDKPIRDAEIAAQRAREEKLRAGFKRLDDKLDAMGI</sequence>
<keyword evidence="1" id="KW-1133">Transmembrane helix</keyword>
<evidence type="ECO:0000256" key="1">
    <source>
        <dbReference type="SAM" id="Phobius"/>
    </source>
</evidence>
<protein>
    <submittedName>
        <fullName evidence="2">Uncharacterized protein</fullName>
    </submittedName>
</protein>
<dbReference type="EMBL" id="QFQI01000002">
    <property type="protein sequence ID" value="PZQ61897.1"/>
    <property type="molecule type" value="Genomic_DNA"/>
</dbReference>
<dbReference type="AlphaFoldDB" id="A0A2W5QV78"/>
<name>A0A2W5QV78_9SPHN</name>